<comment type="caution">
    <text evidence="2">The sequence shown here is derived from an EMBL/GenBank/DDBJ whole genome shotgun (WGS) entry which is preliminary data.</text>
</comment>
<feature type="region of interest" description="Disordered" evidence="1">
    <location>
        <begin position="87"/>
        <end position="108"/>
    </location>
</feature>
<proteinExistence type="predicted"/>
<protein>
    <submittedName>
        <fullName evidence="2">Uncharacterized protein</fullName>
    </submittedName>
</protein>
<evidence type="ECO:0000313" key="3">
    <source>
        <dbReference type="Proteomes" id="UP001500751"/>
    </source>
</evidence>
<dbReference type="EMBL" id="BAAAQN010000017">
    <property type="protein sequence ID" value="GAA2030732.1"/>
    <property type="molecule type" value="Genomic_DNA"/>
</dbReference>
<keyword evidence="3" id="KW-1185">Reference proteome</keyword>
<evidence type="ECO:0000313" key="2">
    <source>
        <dbReference type="EMBL" id="GAA2030732.1"/>
    </source>
</evidence>
<gene>
    <name evidence="2" type="ORF">GCM10009839_33160</name>
</gene>
<evidence type="ECO:0000256" key="1">
    <source>
        <dbReference type="SAM" id="MobiDB-lite"/>
    </source>
</evidence>
<accession>A0ABP5FNE8</accession>
<reference evidence="3" key="1">
    <citation type="journal article" date="2019" name="Int. J. Syst. Evol. Microbiol.">
        <title>The Global Catalogue of Microorganisms (GCM) 10K type strain sequencing project: providing services to taxonomists for standard genome sequencing and annotation.</title>
        <authorList>
            <consortium name="The Broad Institute Genomics Platform"/>
            <consortium name="The Broad Institute Genome Sequencing Center for Infectious Disease"/>
            <person name="Wu L."/>
            <person name="Ma J."/>
        </authorList>
    </citation>
    <scope>NUCLEOTIDE SEQUENCE [LARGE SCALE GENOMIC DNA]</scope>
    <source>
        <strain evidence="3">JCM 16014</strain>
    </source>
</reference>
<name>A0ABP5FNE8_9ACTN</name>
<organism evidence="2 3">
    <name type="scientific">Catenulispora yoronensis</name>
    <dbReference type="NCBI Taxonomy" id="450799"/>
    <lineage>
        <taxon>Bacteria</taxon>
        <taxon>Bacillati</taxon>
        <taxon>Actinomycetota</taxon>
        <taxon>Actinomycetes</taxon>
        <taxon>Catenulisporales</taxon>
        <taxon>Catenulisporaceae</taxon>
        <taxon>Catenulispora</taxon>
    </lineage>
</organism>
<dbReference type="Proteomes" id="UP001500751">
    <property type="component" value="Unassembled WGS sequence"/>
</dbReference>
<dbReference type="RefSeq" id="WP_344666497.1">
    <property type="nucleotide sequence ID" value="NZ_BAAAQN010000017.1"/>
</dbReference>
<feature type="region of interest" description="Disordered" evidence="1">
    <location>
        <begin position="1"/>
        <end position="40"/>
    </location>
</feature>
<sequence length="108" mass="11408">MADRAHPAAAATGQRFGPCGKQQANLGSAPPISPEAPDPDLADKVNAAWLRMVSEHGLLNADCEFLIACQEWMEQGQPTAAVRERTEGELGMDMSGSAKPTRCGSGDR</sequence>